<evidence type="ECO:0000256" key="4">
    <source>
        <dbReference type="ARBA" id="ARBA00022723"/>
    </source>
</evidence>
<evidence type="ECO:0000313" key="9">
    <source>
        <dbReference type="EMBL" id="KIJ38329.1"/>
    </source>
</evidence>
<dbReference type="Gene3D" id="1.10.489.10">
    <property type="entry name" value="Chloroperoxidase-like"/>
    <property type="match status" value="1"/>
</dbReference>
<organism evidence="9 10">
    <name type="scientific">Sphaerobolus stellatus (strain SS14)</name>
    <dbReference type="NCBI Taxonomy" id="990650"/>
    <lineage>
        <taxon>Eukaryota</taxon>
        <taxon>Fungi</taxon>
        <taxon>Dikarya</taxon>
        <taxon>Basidiomycota</taxon>
        <taxon>Agaricomycotina</taxon>
        <taxon>Agaricomycetes</taxon>
        <taxon>Phallomycetidae</taxon>
        <taxon>Geastrales</taxon>
        <taxon>Sphaerobolaceae</taxon>
        <taxon>Sphaerobolus</taxon>
    </lineage>
</organism>
<evidence type="ECO:0000256" key="5">
    <source>
        <dbReference type="ARBA" id="ARBA00023002"/>
    </source>
</evidence>
<feature type="domain" description="Heme haloperoxidase family profile" evidence="8">
    <location>
        <begin position="159"/>
        <end position="418"/>
    </location>
</feature>
<dbReference type="GO" id="GO:0046872">
    <property type="term" value="F:metal ion binding"/>
    <property type="evidence" value="ECO:0007669"/>
    <property type="project" value="UniProtKB-KW"/>
</dbReference>
<comment type="similarity">
    <text evidence="7">Belongs to the chloroperoxidase family.</text>
</comment>
<keyword evidence="3" id="KW-0349">Heme</keyword>
<sequence>MQYSGPRTSITIWHEISLTAETKDRTSTTHVITPLTSIPSSIRLLRGAELMSNPGVLDEDCIVLLEPRRLHPATYTLMKMRGFCMMQPLTPPIFGLLLRTDDLGDCYEALIPYHRRPGRDCPYERAGADGRTFRSPIAIQRRTRCVSQYFQWRLPSERPTAEFAVASLGGSIRDRQLPTKLHSRLIGRSLEDARSDKDEFIHLLTTISRLLIDNVLLKVGHNEPQPPLSMQGLGCHFNAKWLHALPATACLRRLSHYISTLDQTYVVSLADQIYPSPALVGGLSQHGTFEGDTSMTHVEAFFGDQAAFNETLFQGFVDTATKFGFNGTYDVNAAAELRNQRLQNSIRTNPQLVFTSPHILSAYSEAVFPTIFFVDGRLNNRQLTIDTARQFFDLQQMPTDFHRQPAPVNFTIVDPLVSFLFNKHPFSPGVNYGKNNFVLQPQTPAHTITRTRTVIPIPILPHHRQLLEFRHHCSHGAARYAMAKATGSKDCFCRRCK</sequence>
<dbReference type="PANTHER" id="PTHR33577:SF16">
    <property type="entry name" value="HEME HALOPEROXIDASE FAMILY PROFILE DOMAIN-CONTAINING PROTEIN"/>
    <property type="match status" value="1"/>
</dbReference>
<dbReference type="OrthoDB" id="2542103at2759"/>
<evidence type="ECO:0000259" key="8">
    <source>
        <dbReference type="PROSITE" id="PS51405"/>
    </source>
</evidence>
<proteinExistence type="inferred from homology"/>
<dbReference type="GO" id="GO:0004601">
    <property type="term" value="F:peroxidase activity"/>
    <property type="evidence" value="ECO:0007669"/>
    <property type="project" value="UniProtKB-KW"/>
</dbReference>
<evidence type="ECO:0000256" key="6">
    <source>
        <dbReference type="ARBA" id="ARBA00023004"/>
    </source>
</evidence>
<dbReference type="PROSITE" id="PS51405">
    <property type="entry name" value="HEME_HALOPEROXIDASE"/>
    <property type="match status" value="1"/>
</dbReference>
<evidence type="ECO:0000256" key="7">
    <source>
        <dbReference type="ARBA" id="ARBA00025795"/>
    </source>
</evidence>
<gene>
    <name evidence="9" type="ORF">M422DRAFT_258980</name>
</gene>
<keyword evidence="6" id="KW-0408">Iron</keyword>
<dbReference type="InterPro" id="IPR036851">
    <property type="entry name" value="Chloroperoxidase-like_sf"/>
</dbReference>
<dbReference type="Pfam" id="PF01328">
    <property type="entry name" value="Peroxidase_2"/>
    <property type="match status" value="1"/>
</dbReference>
<name>A0A0C9UU05_SPHS4</name>
<comment type="cofactor">
    <cofactor evidence="1">
        <name>heme b</name>
        <dbReference type="ChEBI" id="CHEBI:60344"/>
    </cofactor>
</comment>
<keyword evidence="4" id="KW-0479">Metal-binding</keyword>
<evidence type="ECO:0000256" key="1">
    <source>
        <dbReference type="ARBA" id="ARBA00001970"/>
    </source>
</evidence>
<keyword evidence="5" id="KW-0560">Oxidoreductase</keyword>
<keyword evidence="10" id="KW-1185">Reference proteome</keyword>
<dbReference type="Proteomes" id="UP000054279">
    <property type="component" value="Unassembled WGS sequence"/>
</dbReference>
<dbReference type="HOGENOM" id="CLU_548799_0_0_1"/>
<dbReference type="AlphaFoldDB" id="A0A0C9UU05"/>
<dbReference type="PANTHER" id="PTHR33577">
    <property type="entry name" value="STERIGMATOCYSTIN BIOSYNTHESIS PEROXIDASE STCC-RELATED"/>
    <property type="match status" value="1"/>
</dbReference>
<reference evidence="9 10" key="1">
    <citation type="submission" date="2014-06" db="EMBL/GenBank/DDBJ databases">
        <title>Evolutionary Origins and Diversification of the Mycorrhizal Mutualists.</title>
        <authorList>
            <consortium name="DOE Joint Genome Institute"/>
            <consortium name="Mycorrhizal Genomics Consortium"/>
            <person name="Kohler A."/>
            <person name="Kuo A."/>
            <person name="Nagy L.G."/>
            <person name="Floudas D."/>
            <person name="Copeland A."/>
            <person name="Barry K.W."/>
            <person name="Cichocki N."/>
            <person name="Veneault-Fourrey C."/>
            <person name="LaButti K."/>
            <person name="Lindquist E.A."/>
            <person name="Lipzen A."/>
            <person name="Lundell T."/>
            <person name="Morin E."/>
            <person name="Murat C."/>
            <person name="Riley R."/>
            <person name="Ohm R."/>
            <person name="Sun H."/>
            <person name="Tunlid A."/>
            <person name="Henrissat B."/>
            <person name="Grigoriev I.V."/>
            <person name="Hibbett D.S."/>
            <person name="Martin F."/>
        </authorList>
    </citation>
    <scope>NUCLEOTIDE SEQUENCE [LARGE SCALE GENOMIC DNA]</scope>
    <source>
        <strain evidence="9 10">SS14</strain>
    </source>
</reference>
<dbReference type="InterPro" id="IPR000028">
    <property type="entry name" value="Chloroperoxidase"/>
</dbReference>
<accession>A0A0C9UU05</accession>
<evidence type="ECO:0000256" key="3">
    <source>
        <dbReference type="ARBA" id="ARBA00022617"/>
    </source>
</evidence>
<evidence type="ECO:0000256" key="2">
    <source>
        <dbReference type="ARBA" id="ARBA00022559"/>
    </source>
</evidence>
<dbReference type="EMBL" id="KN837161">
    <property type="protein sequence ID" value="KIJ38329.1"/>
    <property type="molecule type" value="Genomic_DNA"/>
</dbReference>
<keyword evidence="2" id="KW-0575">Peroxidase</keyword>
<protein>
    <recommendedName>
        <fullName evidence="8">Heme haloperoxidase family profile domain-containing protein</fullName>
    </recommendedName>
</protein>
<evidence type="ECO:0000313" key="10">
    <source>
        <dbReference type="Proteomes" id="UP000054279"/>
    </source>
</evidence>